<dbReference type="OrthoDB" id="6696050at2"/>
<dbReference type="PATRIC" id="fig|1094558.3.peg.2131"/>
<dbReference type="STRING" id="1094558.ME5_01979"/>
<comment type="caution">
    <text evidence="1">The sequence shown here is derived from an EMBL/GenBank/DDBJ whole genome shotgun (WGS) entry which is preliminary data.</text>
</comment>
<sequence>MSWKTDLQVRDLENNMKLECTCSQCGYVYYLTKKIMCSAPEREFLYLDEIEAQEICHARGCHGAVTLLLVQDRKSSPFVGGLA</sequence>
<dbReference type="EMBL" id="AIMB01000008">
    <property type="protein sequence ID" value="EJF89428.1"/>
    <property type="molecule type" value="Genomic_DNA"/>
</dbReference>
<protein>
    <submittedName>
        <fullName evidence="1">Uncharacterized protein</fullName>
    </submittedName>
</protein>
<evidence type="ECO:0000313" key="2">
    <source>
        <dbReference type="Proteomes" id="UP000008952"/>
    </source>
</evidence>
<accession>J0ZLZ3</accession>
<organism evidence="1 2">
    <name type="scientific">Bartonella tamiae Th239</name>
    <dbReference type="NCBI Taxonomy" id="1094558"/>
    <lineage>
        <taxon>Bacteria</taxon>
        <taxon>Pseudomonadati</taxon>
        <taxon>Pseudomonadota</taxon>
        <taxon>Alphaproteobacteria</taxon>
        <taxon>Hyphomicrobiales</taxon>
        <taxon>Bartonellaceae</taxon>
        <taxon>Bartonella</taxon>
    </lineage>
</organism>
<dbReference type="Proteomes" id="UP000008952">
    <property type="component" value="Unassembled WGS sequence"/>
</dbReference>
<keyword evidence="2" id="KW-1185">Reference proteome</keyword>
<proteinExistence type="predicted"/>
<dbReference type="RefSeq" id="WP_008040747.1">
    <property type="nucleotide sequence ID" value="NZ_JH725147.1"/>
</dbReference>
<dbReference type="HOGENOM" id="CLU_2535798_0_0_5"/>
<dbReference type="AlphaFoldDB" id="J0ZLZ3"/>
<evidence type="ECO:0000313" key="1">
    <source>
        <dbReference type="EMBL" id="EJF89428.1"/>
    </source>
</evidence>
<name>J0ZLZ3_9HYPH</name>
<dbReference type="eggNOG" id="ENOG5034AUX">
    <property type="taxonomic scope" value="Bacteria"/>
</dbReference>
<gene>
    <name evidence="1" type="ORF">ME5_01979</name>
</gene>
<reference evidence="1 2" key="1">
    <citation type="submission" date="2012-03" db="EMBL/GenBank/DDBJ databases">
        <title>The Genome Sequence of Bartonella tamiae Th239.</title>
        <authorList>
            <consortium name="The Broad Institute Genome Sequencing Platform"/>
            <consortium name="The Broad Institute Genome Sequencing Center for Infectious Disease"/>
            <person name="Feldgarden M."/>
            <person name="Kirby J."/>
            <person name="Kosoy M."/>
            <person name="Birtles R."/>
            <person name="Probert W.S."/>
            <person name="Chiaraviglio L."/>
            <person name="Young S.K."/>
            <person name="Zeng Q."/>
            <person name="Gargeya S."/>
            <person name="Fitzgerald M."/>
            <person name="Haas B."/>
            <person name="Abouelleil A."/>
            <person name="Alvarado L."/>
            <person name="Arachchi H.M."/>
            <person name="Berlin A."/>
            <person name="Chapman S.B."/>
            <person name="Gearin G."/>
            <person name="Goldberg J."/>
            <person name="Griggs A."/>
            <person name="Gujja S."/>
            <person name="Hansen M."/>
            <person name="Heiman D."/>
            <person name="Howarth C."/>
            <person name="Larimer J."/>
            <person name="Lui A."/>
            <person name="MacDonald P.J.P."/>
            <person name="McCowen C."/>
            <person name="Montmayeur A."/>
            <person name="Murphy C."/>
            <person name="Neiman D."/>
            <person name="Pearson M."/>
            <person name="Priest M."/>
            <person name="Roberts A."/>
            <person name="Saif S."/>
            <person name="Shea T."/>
            <person name="Sisk P."/>
            <person name="Stolte C."/>
            <person name="Sykes S."/>
            <person name="Wortman J."/>
            <person name="Nusbaum C."/>
            <person name="Birren B."/>
        </authorList>
    </citation>
    <scope>NUCLEOTIDE SEQUENCE [LARGE SCALE GENOMIC DNA]</scope>
    <source>
        <strain evidence="1 2">Th239</strain>
    </source>
</reference>